<dbReference type="InterPro" id="IPR036322">
    <property type="entry name" value="WD40_repeat_dom_sf"/>
</dbReference>
<dbReference type="PANTHER" id="PTHR15271:SF4">
    <property type="entry name" value="CHROMATIN ASSEMBLY FACTOR 1 SUBUNIT B"/>
    <property type="match status" value="1"/>
</dbReference>
<dbReference type="InterPro" id="IPR015943">
    <property type="entry name" value="WD40/YVTN_repeat-like_dom_sf"/>
</dbReference>
<evidence type="ECO:0000256" key="1">
    <source>
        <dbReference type="ARBA" id="ARBA00004123"/>
    </source>
</evidence>
<dbReference type="GO" id="GO:0005634">
    <property type="term" value="C:nucleus"/>
    <property type="evidence" value="ECO:0007669"/>
    <property type="project" value="UniProtKB-SubCell"/>
</dbReference>
<keyword evidence="6" id="KW-0156">Chromatin regulator</keyword>
<dbReference type="InterPro" id="IPR055410">
    <property type="entry name" value="Beta-prop_CAF1B_HIR1"/>
</dbReference>
<dbReference type="InterPro" id="IPR045145">
    <property type="entry name" value="PTHR15271"/>
</dbReference>
<dbReference type="Gene3D" id="2.130.10.10">
    <property type="entry name" value="YVTN repeat-like/Quinoprotein amine dehydrogenase"/>
    <property type="match status" value="1"/>
</dbReference>
<sequence>MNTYIPSFNTCYCWDVSKGSVHQILDGHFHYVQGVAWDPLAKYAASLSSDRTCRIYVNRSSKSKGVEKTNIVCQHVITKLETQMTDESKSARNHLFHDETLPSFFRRLAWSPDGSFLVLPAGSYKPTAASEPVNTAYVFSRKNLSRPALHVSKQRVQGGGWFLDTMSNVTKRDPAAQFLVVFRNKDTIGLRSFIAGGKLLQVQLTVSVVQY</sequence>
<dbReference type="InterPro" id="IPR001680">
    <property type="entry name" value="WD40_rpt"/>
</dbReference>
<keyword evidence="4" id="KW-0677">Repeat</keyword>
<keyword evidence="11" id="KW-1185">Reference proteome</keyword>
<proteinExistence type="inferred from homology"/>
<accession>A0ABD1PD52</accession>
<evidence type="ECO:0000313" key="11">
    <source>
        <dbReference type="Proteomes" id="UP001604336"/>
    </source>
</evidence>
<name>A0ABD1PD52_9LAMI</name>
<organism evidence="10 11">
    <name type="scientific">Abeliophyllum distichum</name>
    <dbReference type="NCBI Taxonomy" id="126358"/>
    <lineage>
        <taxon>Eukaryota</taxon>
        <taxon>Viridiplantae</taxon>
        <taxon>Streptophyta</taxon>
        <taxon>Embryophyta</taxon>
        <taxon>Tracheophyta</taxon>
        <taxon>Spermatophyta</taxon>
        <taxon>Magnoliopsida</taxon>
        <taxon>eudicotyledons</taxon>
        <taxon>Gunneridae</taxon>
        <taxon>Pentapetalae</taxon>
        <taxon>asterids</taxon>
        <taxon>lamiids</taxon>
        <taxon>Lamiales</taxon>
        <taxon>Oleaceae</taxon>
        <taxon>Forsythieae</taxon>
        <taxon>Abeliophyllum</taxon>
    </lineage>
</organism>
<gene>
    <name evidence="10" type="ORF">Adt_43976</name>
</gene>
<reference evidence="11" key="1">
    <citation type="submission" date="2024-07" db="EMBL/GenBank/DDBJ databases">
        <title>Two chromosome-level genome assemblies of Korean endemic species Abeliophyllum distichum and Forsythia ovata (Oleaceae).</title>
        <authorList>
            <person name="Jang H."/>
        </authorList>
    </citation>
    <scope>NUCLEOTIDE SEQUENCE [LARGE SCALE GENOMIC DNA]</scope>
</reference>
<dbReference type="AlphaFoldDB" id="A0ABD1PD52"/>
<dbReference type="PANTHER" id="PTHR15271">
    <property type="entry name" value="CHROMATIN ASSEMBLY FACTOR 1 SUBUNIT B"/>
    <property type="match status" value="1"/>
</dbReference>
<keyword evidence="7" id="KW-0234">DNA repair</keyword>
<comment type="similarity">
    <text evidence="2">Belongs to the WD repeat HIR1 family.</text>
</comment>
<dbReference type="SUPFAM" id="SSF50978">
    <property type="entry name" value="WD40 repeat-like"/>
    <property type="match status" value="1"/>
</dbReference>
<comment type="subcellular location">
    <subcellularLocation>
        <location evidence="1">Nucleus</location>
    </subcellularLocation>
</comment>
<evidence type="ECO:0000256" key="6">
    <source>
        <dbReference type="ARBA" id="ARBA00022853"/>
    </source>
</evidence>
<keyword evidence="8" id="KW-0539">Nucleus</keyword>
<dbReference type="SMART" id="SM00320">
    <property type="entry name" value="WD40"/>
    <property type="match status" value="1"/>
</dbReference>
<protein>
    <submittedName>
        <fullName evidence="10">Chromatin assembly factor 1 subunit FAS2</fullName>
    </submittedName>
</protein>
<keyword evidence="5" id="KW-0227">DNA damage</keyword>
<dbReference type="EMBL" id="JBFOLK010000014">
    <property type="protein sequence ID" value="KAL2460556.1"/>
    <property type="molecule type" value="Genomic_DNA"/>
</dbReference>
<dbReference type="Proteomes" id="UP001604336">
    <property type="component" value="Unassembled WGS sequence"/>
</dbReference>
<evidence type="ECO:0000256" key="2">
    <source>
        <dbReference type="ARBA" id="ARBA00007306"/>
    </source>
</evidence>
<dbReference type="GO" id="GO:0006325">
    <property type="term" value="P:chromatin organization"/>
    <property type="evidence" value="ECO:0007669"/>
    <property type="project" value="UniProtKB-KW"/>
</dbReference>
<feature type="domain" description="CAF1B/HIR1 beta-propeller" evidence="9">
    <location>
        <begin position="9"/>
        <end position="153"/>
    </location>
</feature>
<comment type="caution">
    <text evidence="10">The sequence shown here is derived from an EMBL/GenBank/DDBJ whole genome shotgun (WGS) entry which is preliminary data.</text>
</comment>
<evidence type="ECO:0000259" key="9">
    <source>
        <dbReference type="Pfam" id="PF24105"/>
    </source>
</evidence>
<dbReference type="GO" id="GO:0006281">
    <property type="term" value="P:DNA repair"/>
    <property type="evidence" value="ECO:0007669"/>
    <property type="project" value="UniProtKB-KW"/>
</dbReference>
<evidence type="ECO:0000313" key="10">
    <source>
        <dbReference type="EMBL" id="KAL2460556.1"/>
    </source>
</evidence>
<dbReference type="Pfam" id="PF24105">
    <property type="entry name" value="Beta-prop_CAF1B_HIR1"/>
    <property type="match status" value="1"/>
</dbReference>
<evidence type="ECO:0000256" key="8">
    <source>
        <dbReference type="ARBA" id="ARBA00023242"/>
    </source>
</evidence>
<evidence type="ECO:0000256" key="5">
    <source>
        <dbReference type="ARBA" id="ARBA00022763"/>
    </source>
</evidence>
<evidence type="ECO:0000256" key="4">
    <source>
        <dbReference type="ARBA" id="ARBA00022737"/>
    </source>
</evidence>
<keyword evidence="3" id="KW-0853">WD repeat</keyword>
<evidence type="ECO:0000256" key="3">
    <source>
        <dbReference type="ARBA" id="ARBA00022574"/>
    </source>
</evidence>
<evidence type="ECO:0000256" key="7">
    <source>
        <dbReference type="ARBA" id="ARBA00023204"/>
    </source>
</evidence>